<evidence type="ECO:0000313" key="9">
    <source>
        <dbReference type="Proteomes" id="UP000249229"/>
    </source>
</evidence>
<feature type="domain" description="Major facilitator superfamily (MFS) profile" evidence="7">
    <location>
        <begin position="12"/>
        <end position="413"/>
    </location>
</feature>
<dbReference type="SUPFAM" id="SSF103473">
    <property type="entry name" value="MFS general substrate transporter"/>
    <property type="match status" value="1"/>
</dbReference>
<dbReference type="EMBL" id="QFQI01000005">
    <property type="protein sequence ID" value="PZQ60416.1"/>
    <property type="molecule type" value="Genomic_DNA"/>
</dbReference>
<feature type="transmembrane region" description="Helical" evidence="6">
    <location>
        <begin position="390"/>
        <end position="409"/>
    </location>
</feature>
<dbReference type="Gene3D" id="1.20.1250.20">
    <property type="entry name" value="MFS general substrate transporter like domains"/>
    <property type="match status" value="1"/>
</dbReference>
<dbReference type="PANTHER" id="PTHR23505:SF79">
    <property type="entry name" value="PROTEIN SPINSTER"/>
    <property type="match status" value="1"/>
</dbReference>
<accession>A0A2W5P3V0</accession>
<dbReference type="Proteomes" id="UP000249229">
    <property type="component" value="Unassembled WGS sequence"/>
</dbReference>
<dbReference type="AlphaFoldDB" id="A0A2W5P3V0"/>
<name>A0A2W5P3V0_9SPHN</name>
<feature type="transmembrane region" description="Helical" evidence="6">
    <location>
        <begin position="291"/>
        <end position="312"/>
    </location>
</feature>
<comment type="caution">
    <text evidence="8">The sequence shown here is derived from an EMBL/GenBank/DDBJ whole genome shotgun (WGS) entry which is preliminary data.</text>
</comment>
<organism evidence="8 9">
    <name type="scientific">Sphingomonas taxi</name>
    <dbReference type="NCBI Taxonomy" id="1549858"/>
    <lineage>
        <taxon>Bacteria</taxon>
        <taxon>Pseudomonadati</taxon>
        <taxon>Pseudomonadota</taxon>
        <taxon>Alphaproteobacteria</taxon>
        <taxon>Sphingomonadales</taxon>
        <taxon>Sphingomonadaceae</taxon>
        <taxon>Sphingomonas</taxon>
    </lineage>
</organism>
<feature type="transmembrane region" description="Helical" evidence="6">
    <location>
        <begin position="46"/>
        <end position="67"/>
    </location>
</feature>
<evidence type="ECO:0000259" key="7">
    <source>
        <dbReference type="PROSITE" id="PS50850"/>
    </source>
</evidence>
<feature type="transmembrane region" description="Helical" evidence="6">
    <location>
        <begin position="256"/>
        <end position="279"/>
    </location>
</feature>
<dbReference type="InterPro" id="IPR044770">
    <property type="entry name" value="MFS_spinster-like"/>
</dbReference>
<reference evidence="8 9" key="1">
    <citation type="submission" date="2017-08" db="EMBL/GenBank/DDBJ databases">
        <title>Infants hospitalized years apart are colonized by the same room-sourced microbial strains.</title>
        <authorList>
            <person name="Brooks B."/>
            <person name="Olm M.R."/>
            <person name="Firek B.A."/>
            <person name="Baker R."/>
            <person name="Thomas B.C."/>
            <person name="Morowitz M.J."/>
            <person name="Banfield J.F."/>
        </authorList>
    </citation>
    <scope>NUCLEOTIDE SEQUENCE [LARGE SCALE GENOMIC DNA]</scope>
    <source>
        <strain evidence="8">S2_005_001_R1_22</strain>
    </source>
</reference>
<protein>
    <submittedName>
        <fullName evidence="8">MFS transporter</fullName>
    </submittedName>
</protein>
<evidence type="ECO:0000256" key="5">
    <source>
        <dbReference type="ARBA" id="ARBA00023136"/>
    </source>
</evidence>
<keyword evidence="2" id="KW-0813">Transport</keyword>
<gene>
    <name evidence="8" type="ORF">DI544_08345</name>
</gene>
<evidence type="ECO:0000313" key="8">
    <source>
        <dbReference type="EMBL" id="PZQ60416.1"/>
    </source>
</evidence>
<evidence type="ECO:0000256" key="3">
    <source>
        <dbReference type="ARBA" id="ARBA00022692"/>
    </source>
</evidence>
<evidence type="ECO:0000256" key="2">
    <source>
        <dbReference type="ARBA" id="ARBA00022448"/>
    </source>
</evidence>
<evidence type="ECO:0000256" key="4">
    <source>
        <dbReference type="ARBA" id="ARBA00022989"/>
    </source>
</evidence>
<dbReference type="InterPro" id="IPR011701">
    <property type="entry name" value="MFS"/>
</dbReference>
<proteinExistence type="predicted"/>
<dbReference type="PROSITE" id="PS50850">
    <property type="entry name" value="MFS"/>
    <property type="match status" value="1"/>
</dbReference>
<dbReference type="InterPro" id="IPR036259">
    <property type="entry name" value="MFS_trans_sf"/>
</dbReference>
<feature type="transmembrane region" description="Helical" evidence="6">
    <location>
        <begin position="79"/>
        <end position="101"/>
    </location>
</feature>
<keyword evidence="5 6" id="KW-0472">Membrane</keyword>
<dbReference type="Pfam" id="PF07690">
    <property type="entry name" value="MFS_1"/>
    <property type="match status" value="1"/>
</dbReference>
<feature type="transmembrane region" description="Helical" evidence="6">
    <location>
        <begin position="318"/>
        <end position="339"/>
    </location>
</feature>
<comment type="subcellular location">
    <subcellularLocation>
        <location evidence="1">Membrane</location>
        <topology evidence="1">Multi-pass membrane protein</topology>
    </subcellularLocation>
</comment>
<evidence type="ECO:0000256" key="6">
    <source>
        <dbReference type="SAM" id="Phobius"/>
    </source>
</evidence>
<feature type="transmembrane region" description="Helical" evidence="6">
    <location>
        <begin position="163"/>
        <end position="185"/>
    </location>
</feature>
<feature type="transmembrane region" description="Helical" evidence="6">
    <location>
        <begin position="222"/>
        <end position="244"/>
    </location>
</feature>
<dbReference type="GO" id="GO:0016020">
    <property type="term" value="C:membrane"/>
    <property type="evidence" value="ECO:0007669"/>
    <property type="project" value="UniProtKB-SubCell"/>
</dbReference>
<feature type="transmembrane region" description="Helical" evidence="6">
    <location>
        <begin position="351"/>
        <end position="370"/>
    </location>
</feature>
<keyword evidence="4 6" id="KW-1133">Transmembrane helix</keyword>
<dbReference type="PANTHER" id="PTHR23505">
    <property type="entry name" value="SPINSTER"/>
    <property type="match status" value="1"/>
</dbReference>
<sequence>MSVIGVRTRRYVLAILTAVYLVNFIDRQILSILLQPIKEEFGVSDAALGLLIGPTFALFYSVMGLPMAMLADRISRKTLIGVSLGLFSAMTVLCGLVGQFWQLAVARIWTGIGEAGTGPASQSMISDLYPAGERARAQAVYATGSNLGILVAFALGGLVATHFGWRAAFLLAGVPSLLLFALLFATLPDVPRGRSDATEDMADAPPLRVVLSRLWASRTFRFTALGACATCFTGYGVFGFFPAFLARSHGLDLSQIGFAVALITGAGGAIATYLSGHLADRLGRRDVRWNLYIPAIAAFLPLPLAPICFLSDDTTATLIAAVPILALTAAFVGPVIAIIQRLVPLRMRATTIATLILIDNIVGLGLGPQFVGTASDWLRPGFGQDSLRVALLMAMLGSLISVIGFVLAARHVRGELREVAQ</sequence>
<keyword evidence="3 6" id="KW-0812">Transmembrane</keyword>
<evidence type="ECO:0000256" key="1">
    <source>
        <dbReference type="ARBA" id="ARBA00004141"/>
    </source>
</evidence>
<dbReference type="GO" id="GO:0022857">
    <property type="term" value="F:transmembrane transporter activity"/>
    <property type="evidence" value="ECO:0007669"/>
    <property type="project" value="InterPro"/>
</dbReference>
<dbReference type="CDD" id="cd17328">
    <property type="entry name" value="MFS_spinster_like"/>
    <property type="match status" value="1"/>
</dbReference>
<dbReference type="InterPro" id="IPR020846">
    <property type="entry name" value="MFS_dom"/>
</dbReference>